<dbReference type="InterPro" id="IPR005119">
    <property type="entry name" value="LysR_subst-bd"/>
</dbReference>
<evidence type="ECO:0000256" key="4">
    <source>
        <dbReference type="ARBA" id="ARBA00023163"/>
    </source>
</evidence>
<accession>A0AAI9AHA9</accession>
<dbReference type="GO" id="GO:0003700">
    <property type="term" value="F:DNA-binding transcription factor activity"/>
    <property type="evidence" value="ECO:0007669"/>
    <property type="project" value="InterPro"/>
</dbReference>
<dbReference type="InterPro" id="IPR036388">
    <property type="entry name" value="WH-like_DNA-bd_sf"/>
</dbReference>
<evidence type="ECO:0000313" key="6">
    <source>
        <dbReference type="EMBL" id="EDM23611.1"/>
    </source>
</evidence>
<comment type="similarity">
    <text evidence="1">Belongs to the LysR transcriptional regulatory family.</text>
</comment>
<sequence length="283" mass="32993">MTLKYLEIFYDLAKTNSTTLSAKNLNITQSAVSIAISKLENYLQVKLFDRLGKKLVLNSNGKLFYEKSKKHYDGLKDAVNLFKSDNLSGELNIALSKTIGNYFMPLKLVKFIDQYKDIKINKSIENSTNIINKILDGKIDLGFVETEVFNKDIKKLKIAEDELIFVSSTIKGEYFIDSLFNKKWILREEGSGTREIFLNAIKEIGKINIFYESSEFEDIKKVLLNTKDTITCISKYVVEEELKNEKLFEVKVKNLDLKRNFYLIYHKDKFFTRIIKEFLKFIK</sequence>
<dbReference type="GO" id="GO:0000976">
    <property type="term" value="F:transcription cis-regulatory region binding"/>
    <property type="evidence" value="ECO:0007669"/>
    <property type="project" value="TreeGrafter"/>
</dbReference>
<comment type="caution">
    <text evidence="6">The sequence shown here is derived from an EMBL/GenBank/DDBJ whole genome shotgun (WGS) entry which is preliminary data.</text>
</comment>
<name>A0AAI9AHA9_9BACT</name>
<reference evidence="6 7" key="1">
    <citation type="journal article" date="2011" name="Stand. Genomic Sci.">
        <title>Draft genome sequence of Caminibacter mediatlanticus strain TB-2, an epsilonproteobacterium isolated from a deep-sea hydrothermal vent.</title>
        <authorList>
            <person name="Giovannelli D."/>
            <person name="Ferriera S."/>
            <person name="Johnson J."/>
            <person name="Kravitz S."/>
            <person name="Perez-Rodriguez I."/>
            <person name="Ricci J."/>
            <person name="O'Brien C."/>
            <person name="Voordeckers J.W."/>
            <person name="Bini E."/>
            <person name="Vetriani C."/>
        </authorList>
    </citation>
    <scope>NUCLEOTIDE SEQUENCE [LARGE SCALE GENOMIC DNA]</scope>
    <source>
        <strain evidence="6 7">TB-2</strain>
    </source>
</reference>
<evidence type="ECO:0000256" key="1">
    <source>
        <dbReference type="ARBA" id="ARBA00009437"/>
    </source>
</evidence>
<proteinExistence type="inferred from homology"/>
<keyword evidence="3" id="KW-0238">DNA-binding</keyword>
<keyword evidence="2" id="KW-0805">Transcription regulation</keyword>
<gene>
    <name evidence="6" type="ORF">CMTB2_04982</name>
</gene>
<feature type="domain" description="HTH lysR-type" evidence="5">
    <location>
        <begin position="1"/>
        <end position="58"/>
    </location>
</feature>
<dbReference type="Pfam" id="PF00126">
    <property type="entry name" value="HTH_1"/>
    <property type="match status" value="1"/>
</dbReference>
<evidence type="ECO:0000259" key="5">
    <source>
        <dbReference type="PROSITE" id="PS50931"/>
    </source>
</evidence>
<dbReference type="PROSITE" id="PS50931">
    <property type="entry name" value="HTH_LYSR"/>
    <property type="match status" value="1"/>
</dbReference>
<dbReference type="InterPro" id="IPR036390">
    <property type="entry name" value="WH_DNA-bd_sf"/>
</dbReference>
<keyword evidence="4" id="KW-0804">Transcription</keyword>
<protein>
    <submittedName>
        <fullName evidence="6">Transcriptional regulator, LysR family protein</fullName>
    </submittedName>
</protein>
<dbReference type="Gene3D" id="3.40.190.290">
    <property type="match status" value="1"/>
</dbReference>
<dbReference type="Gene3D" id="1.10.10.10">
    <property type="entry name" value="Winged helix-like DNA-binding domain superfamily/Winged helix DNA-binding domain"/>
    <property type="match status" value="1"/>
</dbReference>
<dbReference type="EMBL" id="ABCJ01000004">
    <property type="protein sequence ID" value="EDM23611.1"/>
    <property type="molecule type" value="Genomic_DNA"/>
</dbReference>
<evidence type="ECO:0000313" key="7">
    <source>
        <dbReference type="Proteomes" id="UP000003288"/>
    </source>
</evidence>
<dbReference type="SUPFAM" id="SSF53850">
    <property type="entry name" value="Periplasmic binding protein-like II"/>
    <property type="match status" value="1"/>
</dbReference>
<dbReference type="Proteomes" id="UP000003288">
    <property type="component" value="Unassembled WGS sequence"/>
</dbReference>
<dbReference type="RefSeq" id="WP_007474491.1">
    <property type="nucleotide sequence ID" value="NZ_ABCJ01000004.1"/>
</dbReference>
<dbReference type="PRINTS" id="PR00039">
    <property type="entry name" value="HTHLYSR"/>
</dbReference>
<evidence type="ECO:0000256" key="3">
    <source>
        <dbReference type="ARBA" id="ARBA00023125"/>
    </source>
</evidence>
<organism evidence="6 7">
    <name type="scientific">Caminibacter mediatlanticus TB-2</name>
    <dbReference type="NCBI Taxonomy" id="391592"/>
    <lineage>
        <taxon>Bacteria</taxon>
        <taxon>Pseudomonadati</taxon>
        <taxon>Campylobacterota</taxon>
        <taxon>Epsilonproteobacteria</taxon>
        <taxon>Nautiliales</taxon>
        <taxon>Nautiliaceae</taxon>
        <taxon>Caminibacter</taxon>
    </lineage>
</organism>
<dbReference type="InterPro" id="IPR000847">
    <property type="entry name" value="LysR_HTH_N"/>
</dbReference>
<dbReference type="PANTHER" id="PTHR30126:SF39">
    <property type="entry name" value="HTH-TYPE TRANSCRIPTIONAL REGULATOR CYSL"/>
    <property type="match status" value="1"/>
</dbReference>
<evidence type="ECO:0000256" key="2">
    <source>
        <dbReference type="ARBA" id="ARBA00023015"/>
    </source>
</evidence>
<dbReference type="PANTHER" id="PTHR30126">
    <property type="entry name" value="HTH-TYPE TRANSCRIPTIONAL REGULATOR"/>
    <property type="match status" value="1"/>
</dbReference>
<dbReference type="Pfam" id="PF03466">
    <property type="entry name" value="LysR_substrate"/>
    <property type="match status" value="1"/>
</dbReference>
<dbReference type="SUPFAM" id="SSF46785">
    <property type="entry name" value="Winged helix' DNA-binding domain"/>
    <property type="match status" value="1"/>
</dbReference>
<dbReference type="AlphaFoldDB" id="A0AAI9AHA9"/>